<dbReference type="InterPro" id="IPR011707">
    <property type="entry name" value="Cu-oxidase-like_N"/>
</dbReference>
<organism evidence="3 4">
    <name type="scientific">Delitschia confertaspora ATCC 74209</name>
    <dbReference type="NCBI Taxonomy" id="1513339"/>
    <lineage>
        <taxon>Eukaryota</taxon>
        <taxon>Fungi</taxon>
        <taxon>Dikarya</taxon>
        <taxon>Ascomycota</taxon>
        <taxon>Pezizomycotina</taxon>
        <taxon>Dothideomycetes</taxon>
        <taxon>Pleosporomycetidae</taxon>
        <taxon>Pleosporales</taxon>
        <taxon>Delitschiaceae</taxon>
        <taxon>Delitschia</taxon>
    </lineage>
</organism>
<feature type="domain" description="Plastocyanin-like" evidence="2">
    <location>
        <begin position="5"/>
        <end position="48"/>
    </location>
</feature>
<dbReference type="AlphaFoldDB" id="A0A9P4JPY6"/>
<dbReference type="Proteomes" id="UP000799536">
    <property type="component" value="Unassembled WGS sequence"/>
</dbReference>
<evidence type="ECO:0000256" key="1">
    <source>
        <dbReference type="ARBA" id="ARBA00010609"/>
    </source>
</evidence>
<name>A0A9P4JPY6_9PLEO</name>
<dbReference type="GO" id="GO:0005507">
    <property type="term" value="F:copper ion binding"/>
    <property type="evidence" value="ECO:0007669"/>
    <property type="project" value="InterPro"/>
</dbReference>
<protein>
    <recommendedName>
        <fullName evidence="2">Plastocyanin-like domain-containing protein</fullName>
    </recommendedName>
</protein>
<dbReference type="EMBL" id="ML993898">
    <property type="protein sequence ID" value="KAF2203598.1"/>
    <property type="molecule type" value="Genomic_DNA"/>
</dbReference>
<dbReference type="InterPro" id="IPR008972">
    <property type="entry name" value="Cupredoxin"/>
</dbReference>
<dbReference type="Gene3D" id="2.60.40.420">
    <property type="entry name" value="Cupredoxins - blue copper proteins"/>
    <property type="match status" value="1"/>
</dbReference>
<accession>A0A9P4JPY6</accession>
<comment type="similarity">
    <text evidence="1">Belongs to the multicopper oxidase family.</text>
</comment>
<reference evidence="3" key="1">
    <citation type="journal article" date="2020" name="Stud. Mycol.">
        <title>101 Dothideomycetes genomes: a test case for predicting lifestyles and emergence of pathogens.</title>
        <authorList>
            <person name="Haridas S."/>
            <person name="Albert R."/>
            <person name="Binder M."/>
            <person name="Bloem J."/>
            <person name="Labutti K."/>
            <person name="Salamov A."/>
            <person name="Andreopoulos B."/>
            <person name="Baker S."/>
            <person name="Barry K."/>
            <person name="Bills G."/>
            <person name="Bluhm B."/>
            <person name="Cannon C."/>
            <person name="Castanera R."/>
            <person name="Culley D."/>
            <person name="Daum C."/>
            <person name="Ezra D."/>
            <person name="Gonzalez J."/>
            <person name="Henrissat B."/>
            <person name="Kuo A."/>
            <person name="Liang C."/>
            <person name="Lipzen A."/>
            <person name="Lutzoni F."/>
            <person name="Magnuson J."/>
            <person name="Mondo S."/>
            <person name="Nolan M."/>
            <person name="Ohm R."/>
            <person name="Pangilinan J."/>
            <person name="Park H.-J."/>
            <person name="Ramirez L."/>
            <person name="Alfaro M."/>
            <person name="Sun H."/>
            <person name="Tritt A."/>
            <person name="Yoshinaga Y."/>
            <person name="Zwiers L.-H."/>
            <person name="Turgeon B."/>
            <person name="Goodwin S."/>
            <person name="Spatafora J."/>
            <person name="Crous P."/>
            <person name="Grigoriev I."/>
        </authorList>
    </citation>
    <scope>NUCLEOTIDE SEQUENCE</scope>
    <source>
        <strain evidence="3">ATCC 74209</strain>
    </source>
</reference>
<dbReference type="Pfam" id="PF07732">
    <property type="entry name" value="Cu-oxidase_3"/>
    <property type="match status" value="1"/>
</dbReference>
<evidence type="ECO:0000313" key="4">
    <source>
        <dbReference type="Proteomes" id="UP000799536"/>
    </source>
</evidence>
<dbReference type="OrthoDB" id="4358035at2759"/>
<feature type="non-terminal residue" evidence="3">
    <location>
        <position position="1"/>
    </location>
</feature>
<comment type="caution">
    <text evidence="3">The sequence shown here is derived from an EMBL/GenBank/DDBJ whole genome shotgun (WGS) entry which is preliminary data.</text>
</comment>
<evidence type="ECO:0000259" key="2">
    <source>
        <dbReference type="Pfam" id="PF07732"/>
    </source>
</evidence>
<gene>
    <name evidence="3" type="ORF">GQ43DRAFT_357363</name>
</gene>
<dbReference type="SUPFAM" id="SSF49503">
    <property type="entry name" value="Cupredoxins"/>
    <property type="match status" value="1"/>
</dbReference>
<sequence>FTLKLTWKKGAPDGFERNIIFINDQFPGPILVLDQGDDVQITVENNTPVN</sequence>
<proteinExistence type="inferred from homology"/>
<feature type="non-terminal residue" evidence="3">
    <location>
        <position position="50"/>
    </location>
</feature>
<keyword evidence="4" id="KW-1185">Reference proteome</keyword>
<evidence type="ECO:0000313" key="3">
    <source>
        <dbReference type="EMBL" id="KAF2203598.1"/>
    </source>
</evidence>